<evidence type="ECO:0000313" key="1">
    <source>
        <dbReference type="EMBL" id="PJZ49458.1"/>
    </source>
</evidence>
<dbReference type="AlphaFoldDB" id="A0A2M9YD30"/>
<proteinExistence type="predicted"/>
<dbReference type="Proteomes" id="UP000231926">
    <property type="component" value="Unassembled WGS sequence"/>
</dbReference>
<dbReference type="Gene3D" id="3.40.50.150">
    <property type="entry name" value="Vaccinia Virus protein VP39"/>
    <property type="match status" value="1"/>
</dbReference>
<dbReference type="InterPro" id="IPR010743">
    <property type="entry name" value="Methionine_synth_MetW"/>
</dbReference>
<dbReference type="CDD" id="cd02440">
    <property type="entry name" value="AdoMet_MTases"/>
    <property type="match status" value="1"/>
</dbReference>
<keyword evidence="2" id="KW-1185">Reference proteome</keyword>
<evidence type="ECO:0000313" key="2">
    <source>
        <dbReference type="Proteomes" id="UP000231926"/>
    </source>
</evidence>
<dbReference type="RefSeq" id="WP_100710025.1">
    <property type="nucleotide sequence ID" value="NZ_NPDR01000003.1"/>
</dbReference>
<dbReference type="InterPro" id="IPR029063">
    <property type="entry name" value="SAM-dependent_MTases_sf"/>
</dbReference>
<dbReference type="NCBIfam" id="TIGR02081">
    <property type="entry name" value="metW"/>
    <property type="match status" value="1"/>
</dbReference>
<accession>A0A2M9YD30</accession>
<name>A0A2M9YD30_9LEPT</name>
<reference evidence="1 2" key="1">
    <citation type="submission" date="2017-07" db="EMBL/GenBank/DDBJ databases">
        <title>Leptospira spp. isolated from tropical soils.</title>
        <authorList>
            <person name="Thibeaux R."/>
            <person name="Iraola G."/>
            <person name="Ferres I."/>
            <person name="Bierque E."/>
            <person name="Girault D."/>
            <person name="Soupe-Gilbert M.-E."/>
            <person name="Picardeau M."/>
            <person name="Goarant C."/>
        </authorList>
    </citation>
    <scope>NUCLEOTIDE SEQUENCE [LARGE SCALE GENOMIC DNA]</scope>
    <source>
        <strain evidence="1 2">FH4-C-A2</strain>
    </source>
</reference>
<organism evidence="1 2">
    <name type="scientific">Leptospira saintgironsiae</name>
    <dbReference type="NCBI Taxonomy" id="2023183"/>
    <lineage>
        <taxon>Bacteria</taxon>
        <taxon>Pseudomonadati</taxon>
        <taxon>Spirochaetota</taxon>
        <taxon>Spirochaetia</taxon>
        <taxon>Leptospirales</taxon>
        <taxon>Leptospiraceae</taxon>
        <taxon>Leptospira</taxon>
    </lineage>
</organism>
<dbReference type="OrthoDB" id="9760689at2"/>
<dbReference type="EMBL" id="NPDR01000003">
    <property type="protein sequence ID" value="PJZ49458.1"/>
    <property type="molecule type" value="Genomic_DNA"/>
</dbReference>
<protein>
    <submittedName>
        <fullName evidence="1">Methionine biosynthesis protein MetW</fullName>
    </submittedName>
</protein>
<gene>
    <name evidence="1" type="primary">metW</name>
    <name evidence="1" type="ORF">CH362_09015</name>
</gene>
<dbReference type="SUPFAM" id="SSF53335">
    <property type="entry name" value="S-adenosyl-L-methionine-dependent methyltransferases"/>
    <property type="match status" value="1"/>
</dbReference>
<dbReference type="Pfam" id="PF07021">
    <property type="entry name" value="MetW"/>
    <property type="match status" value="1"/>
</dbReference>
<sequence length="203" mass="23631">MIDSKILSSTTLRERPDFAYILDTISPGSRVLDLGCGNGDLLYLLKQKGIRGQGIEKDEDAIVECIRKGVYVHHGDIDEGLSHHEDKRFDYVILNQTIQETRHPGDIIKECLRIAKRVIIVFPNFGYWEVRFRILFQGKTPVTDLLPYRWFNTPNLHFLSVLDFQEFCDIRGFTVEDRAFFTDLKQVKFSPNFFAKLALFQIR</sequence>
<comment type="caution">
    <text evidence="1">The sequence shown here is derived from an EMBL/GenBank/DDBJ whole genome shotgun (WGS) entry which is preliminary data.</text>
</comment>